<dbReference type="Gene3D" id="3.60.15.10">
    <property type="entry name" value="Ribonuclease Z/Hydroxyacylglutathione hydrolase-like"/>
    <property type="match status" value="1"/>
</dbReference>
<dbReference type="PANTHER" id="PTHR15032">
    <property type="entry name" value="N-ACYL-PHOSPHATIDYLETHANOLAMINE-HYDROLYZING PHOSPHOLIPASE D"/>
    <property type="match status" value="1"/>
</dbReference>
<protein>
    <submittedName>
        <fullName evidence="3">MBL fold metallo-hydrolase</fullName>
    </submittedName>
</protein>
<keyword evidence="1" id="KW-0812">Transmembrane</keyword>
<proteinExistence type="predicted"/>
<keyword evidence="3" id="KW-0378">Hydrolase</keyword>
<keyword evidence="1" id="KW-0472">Membrane</keyword>
<reference evidence="4" key="1">
    <citation type="submission" date="2015-12" db="EMBL/GenBank/DDBJ databases">
        <title>Genome sequence of a biocontrol rhizobacterium Chryseobacterium kwangjuense strain KJ1R5 isolated from pepper (Capsicum annuum L.).</title>
        <authorList>
            <person name="Jeong J.-J."/>
            <person name="Park H."/>
            <person name="Mannaa M."/>
            <person name="Sang M.K."/>
            <person name="Choi I.-G."/>
            <person name="Kim K.D."/>
        </authorList>
    </citation>
    <scope>NUCLEOTIDE SEQUENCE [LARGE SCALE GENOMIC DNA]</scope>
    <source>
        <strain evidence="4">KJ1R5</strain>
    </source>
</reference>
<reference evidence="3 4" key="2">
    <citation type="journal article" date="2016" name="Genome Announc.">
        <title>Draft Genome Sequence of a Biocontrol Rhizobacterium, Chryseobacterium kwangjuense Strain KJ1R5, Isolated from Pepper (Capsicum annuum).</title>
        <authorList>
            <person name="Jeong J.J."/>
            <person name="Park H."/>
            <person name="Park B.H."/>
            <person name="Mannaa M."/>
            <person name="Sang M.K."/>
            <person name="Choi I.G."/>
            <person name="Kim K.D."/>
        </authorList>
    </citation>
    <scope>NUCLEOTIDE SEQUENCE [LARGE SCALE GENOMIC DNA]</scope>
    <source>
        <strain evidence="3 4">KJ1R5</strain>
    </source>
</reference>
<dbReference type="Pfam" id="PF12706">
    <property type="entry name" value="Lactamase_B_2"/>
    <property type="match status" value="1"/>
</dbReference>
<dbReference type="InterPro" id="IPR001279">
    <property type="entry name" value="Metallo-B-lactamas"/>
</dbReference>
<name>A0A135WEK7_9FLAO</name>
<feature type="domain" description="Metallo-beta-lactamase" evidence="2">
    <location>
        <begin position="127"/>
        <end position="322"/>
    </location>
</feature>
<dbReference type="GO" id="GO:0005737">
    <property type="term" value="C:cytoplasm"/>
    <property type="evidence" value="ECO:0007669"/>
    <property type="project" value="TreeGrafter"/>
</dbReference>
<dbReference type="SUPFAM" id="SSF56281">
    <property type="entry name" value="Metallo-hydrolase/oxidoreductase"/>
    <property type="match status" value="1"/>
</dbReference>
<evidence type="ECO:0000313" key="3">
    <source>
        <dbReference type="EMBL" id="KXH83353.1"/>
    </source>
</evidence>
<dbReference type="InterPro" id="IPR036866">
    <property type="entry name" value="RibonucZ/Hydroxyglut_hydro"/>
</dbReference>
<dbReference type="Proteomes" id="UP000070513">
    <property type="component" value="Unassembled WGS sequence"/>
</dbReference>
<dbReference type="AlphaFoldDB" id="A0A135WEK7"/>
<comment type="caution">
    <text evidence="3">The sequence shown here is derived from an EMBL/GenBank/DDBJ whole genome shotgun (WGS) entry which is preliminary data.</text>
</comment>
<evidence type="ECO:0000259" key="2">
    <source>
        <dbReference type="Pfam" id="PF12706"/>
    </source>
</evidence>
<dbReference type="RefSeq" id="WP_062651813.1">
    <property type="nucleotide sequence ID" value="NZ_LPUR01000011.1"/>
</dbReference>
<feature type="transmembrane region" description="Helical" evidence="1">
    <location>
        <begin position="12"/>
        <end position="30"/>
    </location>
</feature>
<sequence length="376" mass="43068">MKKFKKILKRTIVVILCVIIVLAAATYFYMKQPQFGALPEGERLELIKNSPHYKDGKFRNLVEKPTISEGYSITGEIWEVLTKKFPRTEPVDALPSVKTDLKALPRNRNVMVWFGHSSFFLQVDGIRILVDPVFSGRISPLPGKPSAYKGSDIYSVEDMPEIDYMLLSHDHYDHLDYETVKALQPKVKYVICGLGAGAHYERWGYTAKQIIEKDWGDHVDVKPGFTIFTENTHHDGGRGFKSSQALWLSFYIQSPGMNVYYSGDGGYSGRFKDIAAKHPPIDWAVMECGQYNKAWQSVHELPQEVALATTELKAKNLIPVHHSKFTLAKHPWDEPLKEITKYSRDKNYRLATPMIGEVVNLDDSAQVFRQWWRNVR</sequence>
<gene>
    <name evidence="3" type="ORF">AU378_13175</name>
</gene>
<accession>A0A135WEK7</accession>
<dbReference type="PANTHER" id="PTHR15032:SF4">
    <property type="entry name" value="N-ACYL-PHOSPHATIDYLETHANOLAMINE-HYDROLYZING PHOSPHOLIPASE D"/>
    <property type="match status" value="1"/>
</dbReference>
<organism evidence="3 4">
    <name type="scientific">Chryseobacterium kwangjuense</name>
    <dbReference type="NCBI Taxonomy" id="267125"/>
    <lineage>
        <taxon>Bacteria</taxon>
        <taxon>Pseudomonadati</taxon>
        <taxon>Bacteroidota</taxon>
        <taxon>Flavobacteriia</taxon>
        <taxon>Flavobacteriales</taxon>
        <taxon>Weeksellaceae</taxon>
        <taxon>Chryseobacterium group</taxon>
        <taxon>Chryseobacterium</taxon>
    </lineage>
</organism>
<keyword evidence="1" id="KW-1133">Transmembrane helix</keyword>
<dbReference type="EMBL" id="LPUR01000011">
    <property type="protein sequence ID" value="KXH83353.1"/>
    <property type="molecule type" value="Genomic_DNA"/>
</dbReference>
<dbReference type="OrthoDB" id="9805728at2"/>
<evidence type="ECO:0000256" key="1">
    <source>
        <dbReference type="SAM" id="Phobius"/>
    </source>
</evidence>
<evidence type="ECO:0000313" key="4">
    <source>
        <dbReference type="Proteomes" id="UP000070513"/>
    </source>
</evidence>
<dbReference type="GO" id="GO:0016787">
    <property type="term" value="F:hydrolase activity"/>
    <property type="evidence" value="ECO:0007669"/>
    <property type="project" value="UniProtKB-KW"/>
</dbReference>